<evidence type="ECO:0000313" key="6">
    <source>
        <dbReference type="EMBL" id="GHJ86669.1"/>
    </source>
</evidence>
<sequence>MYRGYNNMDDEEDEDDANLPILPSGSGSHRGASGSRPSSGRSTPGIGGGGPGGFGIRQGAQGIGARGGPGGFGGAGGLLGHLMNGGFGGGMGMGMGMGFGMNRGPADPGAFNEYFKAYSVAVMNGRERPELAYGGKIIMPPSALATLTSLEIEGPWTFNLKNPKNPSALSTHAGVLEFIGEEGCCYLPAWMMKQLNLTEGDPISVRGAKLPKGKMVKLQAQTVDFLEVADPKAALEQALRYFSVLTKGDIIEVSFSMLTFEFLIVEITPEGPGINIIDTDLEVDFDAPKGYVEPKPAPPVPIATMADKLKIDINSLDSAASTRPSSAASSRTGASGPAPISGGYESFKGTGATLNGRKTKGKGLAKQIQGVDKDSKITRTDKARVVTNESIANDGRMVPAALDLPPGKLFFGFTYKPFDPKATTIKKVEPEDGAGAAATPSFVGPGTTLSGRRPTGAGDNAAAPQRTKLAAVKEETKEDPWAKLGSGAKLNTRTSAPATSANVQPIGGRSDAIVIDDDELMHDSGSEFNGFDEDDIIEIDSD</sequence>
<keyword evidence="7" id="KW-1185">Reference proteome</keyword>
<evidence type="ECO:0000313" key="7">
    <source>
        <dbReference type="Proteomes" id="UP000620104"/>
    </source>
</evidence>
<dbReference type="OrthoDB" id="422728at2759"/>
<dbReference type="Proteomes" id="UP000620104">
    <property type="component" value="Unassembled WGS sequence"/>
</dbReference>
<feature type="region of interest" description="Disordered" evidence="3">
    <location>
        <begin position="1"/>
        <end position="68"/>
    </location>
</feature>
<feature type="compositionally biased region" description="Basic and acidic residues" evidence="3">
    <location>
        <begin position="471"/>
        <end position="481"/>
    </location>
</feature>
<dbReference type="EMBL" id="BLZA01000019">
    <property type="protein sequence ID" value="GHJ86669.1"/>
    <property type="molecule type" value="Genomic_DNA"/>
</dbReference>
<dbReference type="InterPro" id="IPR042299">
    <property type="entry name" value="Ufd1-like_Nn"/>
</dbReference>
<reference evidence="6" key="1">
    <citation type="submission" date="2020-07" db="EMBL/GenBank/DDBJ databases">
        <title>Draft Genome Sequence of a Deep-Sea Yeast, Naganishia (Cryptococcus) liquefaciens strain N6.</title>
        <authorList>
            <person name="Han Y.W."/>
            <person name="Kajitani R."/>
            <person name="Morimoto H."/>
            <person name="Parhat M."/>
            <person name="Tsubouchi H."/>
            <person name="Bakenova O."/>
            <person name="Ogata M."/>
            <person name="Argunhan B."/>
            <person name="Aoki R."/>
            <person name="Kajiwara S."/>
            <person name="Itoh T."/>
            <person name="Iwasaki H."/>
        </authorList>
    </citation>
    <scope>NUCLEOTIDE SEQUENCE</scope>
    <source>
        <strain evidence="6">N6</strain>
    </source>
</reference>
<dbReference type="AlphaFoldDB" id="A0A8H3TTD0"/>
<dbReference type="Pfam" id="PF03152">
    <property type="entry name" value="UFD1_N1"/>
    <property type="match status" value="1"/>
</dbReference>
<evidence type="ECO:0000256" key="3">
    <source>
        <dbReference type="SAM" id="MobiDB-lite"/>
    </source>
</evidence>
<dbReference type="GO" id="GO:0031593">
    <property type="term" value="F:polyubiquitin modification-dependent protein binding"/>
    <property type="evidence" value="ECO:0007669"/>
    <property type="project" value="TreeGrafter"/>
</dbReference>
<feature type="compositionally biased region" description="Low complexity" evidence="3">
    <location>
        <begin position="320"/>
        <end position="338"/>
    </location>
</feature>
<dbReference type="GO" id="GO:0036503">
    <property type="term" value="P:ERAD pathway"/>
    <property type="evidence" value="ECO:0007669"/>
    <property type="project" value="TreeGrafter"/>
</dbReference>
<gene>
    <name evidence="6" type="ORF">NliqN6_3071</name>
</gene>
<proteinExistence type="inferred from homology"/>
<comment type="caution">
    <text evidence="6">The sequence shown here is derived from an EMBL/GenBank/DDBJ whole genome shotgun (WGS) entry which is preliminary data.</text>
</comment>
<feature type="region of interest" description="Disordered" evidence="3">
    <location>
        <begin position="434"/>
        <end position="510"/>
    </location>
</feature>
<dbReference type="Gene3D" id="3.10.330.10">
    <property type="match status" value="1"/>
</dbReference>
<dbReference type="Pfam" id="PF24842">
    <property type="entry name" value="UFD1_N2"/>
    <property type="match status" value="1"/>
</dbReference>
<protein>
    <recommendedName>
        <fullName evidence="8">Ubiquitin fusion degradation protein 1</fullName>
    </recommendedName>
</protein>
<name>A0A8H3TTD0_9TREE</name>
<evidence type="ECO:0008006" key="8">
    <source>
        <dbReference type="Google" id="ProtNLM"/>
    </source>
</evidence>
<keyword evidence="2" id="KW-0833">Ubl conjugation pathway</keyword>
<accession>A0A8H3TTD0</accession>
<dbReference type="InterPro" id="IPR055417">
    <property type="entry name" value="UFD1_N1"/>
</dbReference>
<feature type="compositionally biased region" description="Polar residues" evidence="3">
    <location>
        <begin position="489"/>
        <end position="503"/>
    </location>
</feature>
<dbReference type="InterPro" id="IPR055418">
    <property type="entry name" value="UFD1_N2"/>
</dbReference>
<organism evidence="6 7">
    <name type="scientific">Naganishia liquefaciens</name>
    <dbReference type="NCBI Taxonomy" id="104408"/>
    <lineage>
        <taxon>Eukaryota</taxon>
        <taxon>Fungi</taxon>
        <taxon>Dikarya</taxon>
        <taxon>Basidiomycota</taxon>
        <taxon>Agaricomycotina</taxon>
        <taxon>Tremellomycetes</taxon>
        <taxon>Filobasidiales</taxon>
        <taxon>Filobasidiaceae</taxon>
        <taxon>Naganishia</taxon>
    </lineage>
</organism>
<dbReference type="PANTHER" id="PTHR12555:SF13">
    <property type="entry name" value="UBIQUITIN RECOGNITION FACTOR IN ER-ASSOCIATED DEGRADATION PROTEIN 1"/>
    <property type="match status" value="1"/>
</dbReference>
<dbReference type="PANTHER" id="PTHR12555">
    <property type="entry name" value="UBIQUITIN FUSION DEGRADATON PROTEIN 1"/>
    <property type="match status" value="1"/>
</dbReference>
<feature type="compositionally biased region" description="Low complexity" evidence="3">
    <location>
        <begin position="23"/>
        <end position="44"/>
    </location>
</feature>
<feature type="compositionally biased region" description="Gly residues" evidence="3">
    <location>
        <begin position="45"/>
        <end position="68"/>
    </location>
</feature>
<feature type="domain" description="Ubiquitin fusion degradation protein UFD1 N-terminal subdomain 2" evidence="5">
    <location>
        <begin position="212"/>
        <end position="288"/>
    </location>
</feature>
<comment type="similarity">
    <text evidence="1">Belongs to the UFD1 family.</text>
</comment>
<evidence type="ECO:0000256" key="1">
    <source>
        <dbReference type="ARBA" id="ARBA00006043"/>
    </source>
</evidence>
<evidence type="ECO:0000256" key="2">
    <source>
        <dbReference type="ARBA" id="ARBA00022786"/>
    </source>
</evidence>
<dbReference type="GO" id="GO:0034098">
    <property type="term" value="C:VCP-NPL4-UFD1 AAA ATPase complex"/>
    <property type="evidence" value="ECO:0007669"/>
    <property type="project" value="TreeGrafter"/>
</dbReference>
<dbReference type="Gene3D" id="2.40.40.50">
    <property type="entry name" value="Ubiquitin fusion degradation protein UFD1, N-terminal domain"/>
    <property type="match status" value="1"/>
</dbReference>
<evidence type="ECO:0000259" key="5">
    <source>
        <dbReference type="Pfam" id="PF24842"/>
    </source>
</evidence>
<dbReference type="GO" id="GO:0006511">
    <property type="term" value="P:ubiquitin-dependent protein catabolic process"/>
    <property type="evidence" value="ECO:0007669"/>
    <property type="project" value="InterPro"/>
</dbReference>
<dbReference type="InterPro" id="IPR004854">
    <property type="entry name" value="Ufd1-like"/>
</dbReference>
<evidence type="ECO:0000259" key="4">
    <source>
        <dbReference type="Pfam" id="PF03152"/>
    </source>
</evidence>
<feature type="domain" description="Ubiquitin fusion degradation protein UFD1 N-terminal subdomain 1" evidence="4">
    <location>
        <begin position="111"/>
        <end position="211"/>
    </location>
</feature>
<feature type="compositionally biased region" description="Acidic residues" evidence="3">
    <location>
        <begin position="8"/>
        <end position="17"/>
    </location>
</feature>
<feature type="region of interest" description="Disordered" evidence="3">
    <location>
        <begin position="320"/>
        <end position="367"/>
    </location>
</feature>